<dbReference type="InterPro" id="IPR058341">
    <property type="entry name" value="DUF8028"/>
</dbReference>
<name>A0A5D5ANM8_9EURY</name>
<dbReference type="AlphaFoldDB" id="A0A5D5ANM8"/>
<dbReference type="RefSeq" id="WP_149080272.1">
    <property type="nucleotide sequence ID" value="NZ_VTAW01000003.1"/>
</dbReference>
<evidence type="ECO:0000256" key="1">
    <source>
        <dbReference type="SAM" id="Phobius"/>
    </source>
</evidence>
<proteinExistence type="predicted"/>
<evidence type="ECO:0000313" key="2">
    <source>
        <dbReference type="EMBL" id="TYT63296.1"/>
    </source>
</evidence>
<keyword evidence="3" id="KW-1185">Reference proteome</keyword>
<sequence length="62" mass="6483">MHIGDSATAAGFWISTLLPVAYVPVLVAGIDSVGRLSLFLGLLAVHALALVVGHDYPKSRPQ</sequence>
<organism evidence="2 3">
    <name type="scientific">Natrialba swarupiae</name>
    <dbReference type="NCBI Taxonomy" id="2448032"/>
    <lineage>
        <taxon>Archaea</taxon>
        <taxon>Methanobacteriati</taxon>
        <taxon>Methanobacteriota</taxon>
        <taxon>Stenosarchaea group</taxon>
        <taxon>Halobacteria</taxon>
        <taxon>Halobacteriales</taxon>
        <taxon>Natrialbaceae</taxon>
        <taxon>Natrialba</taxon>
    </lineage>
</organism>
<dbReference type="EMBL" id="VTAW01000003">
    <property type="protein sequence ID" value="TYT63296.1"/>
    <property type="molecule type" value="Genomic_DNA"/>
</dbReference>
<comment type="caution">
    <text evidence="2">The sequence shown here is derived from an EMBL/GenBank/DDBJ whole genome shotgun (WGS) entry which is preliminary data.</text>
</comment>
<keyword evidence="1" id="KW-0472">Membrane</keyword>
<evidence type="ECO:0000313" key="3">
    <source>
        <dbReference type="Proteomes" id="UP000324104"/>
    </source>
</evidence>
<dbReference type="Proteomes" id="UP000324104">
    <property type="component" value="Unassembled WGS sequence"/>
</dbReference>
<gene>
    <name evidence="2" type="ORF">FYC77_04295</name>
</gene>
<keyword evidence="1" id="KW-0812">Transmembrane</keyword>
<protein>
    <submittedName>
        <fullName evidence="2">Uncharacterized protein</fullName>
    </submittedName>
</protein>
<accession>A0A5D5ANM8</accession>
<dbReference type="Pfam" id="PF26071">
    <property type="entry name" value="DUF8028"/>
    <property type="match status" value="1"/>
</dbReference>
<keyword evidence="1" id="KW-1133">Transmembrane helix</keyword>
<reference evidence="2 3" key="1">
    <citation type="submission" date="2019-08" db="EMBL/GenBank/DDBJ databases">
        <title>Archaea genome.</title>
        <authorList>
            <person name="Kajale S."/>
            <person name="Shouche Y."/>
            <person name="Deshpande N."/>
            <person name="Sharma A."/>
        </authorList>
    </citation>
    <scope>NUCLEOTIDE SEQUENCE [LARGE SCALE GENOMIC DNA]</scope>
    <source>
        <strain evidence="2 3">ESP3B_9</strain>
    </source>
</reference>
<feature type="transmembrane region" description="Helical" evidence="1">
    <location>
        <begin position="36"/>
        <end position="53"/>
    </location>
</feature>
<feature type="transmembrane region" description="Helical" evidence="1">
    <location>
        <begin position="12"/>
        <end position="30"/>
    </location>
</feature>